<accession>A0A0E3WGU3</accession>
<name>A0A0E3WGU3_9BACL</name>
<proteinExistence type="predicted"/>
<dbReference type="PATRIC" id="fig|1073571.4.peg.1813"/>
<sequence length="41" mass="4632">MAAKTRVVYTSQVTRNGEALPFFLLCLMDVSKYSIETGYID</sequence>
<dbReference type="AlphaFoldDB" id="A0A0E3WGU3"/>
<dbReference type="KEGG" id="pri:PRIO_1728"/>
<dbReference type="EMBL" id="LN831776">
    <property type="protein sequence ID" value="CQR54113.1"/>
    <property type="molecule type" value="Genomic_DNA"/>
</dbReference>
<dbReference type="HOGENOM" id="CLU_3273839_0_0_9"/>
<protein>
    <submittedName>
        <fullName evidence="1">Uncharacterized protein</fullName>
    </submittedName>
</protein>
<reference evidence="2" key="1">
    <citation type="submission" date="2015-03" db="EMBL/GenBank/DDBJ databases">
        <authorList>
            <person name="Wibberg D."/>
        </authorList>
    </citation>
    <scope>NUCLEOTIDE SEQUENCE [LARGE SCALE GENOMIC DNA]</scope>
</reference>
<organism evidence="1 2">
    <name type="scientific">Paenibacillus riograndensis SBR5</name>
    <dbReference type="NCBI Taxonomy" id="1073571"/>
    <lineage>
        <taxon>Bacteria</taxon>
        <taxon>Bacillati</taxon>
        <taxon>Bacillota</taxon>
        <taxon>Bacilli</taxon>
        <taxon>Bacillales</taxon>
        <taxon>Paenibacillaceae</taxon>
        <taxon>Paenibacillus</taxon>
        <taxon>Paenibacillus sonchi group</taxon>
    </lineage>
</organism>
<evidence type="ECO:0000313" key="1">
    <source>
        <dbReference type="EMBL" id="CQR54113.1"/>
    </source>
</evidence>
<dbReference type="Proteomes" id="UP000033163">
    <property type="component" value="Chromosome I"/>
</dbReference>
<gene>
    <name evidence="1" type="ORF">PRIO_1728</name>
</gene>
<evidence type="ECO:0000313" key="2">
    <source>
        <dbReference type="Proteomes" id="UP000033163"/>
    </source>
</evidence>